<gene>
    <name evidence="3" type="ordered locus">MICA_2257</name>
</gene>
<evidence type="ECO:0008006" key="5">
    <source>
        <dbReference type="Google" id="ProtNLM"/>
    </source>
</evidence>
<name>G2KT16_MICAA</name>
<dbReference type="HOGENOM" id="CLU_719267_0_0_5"/>
<dbReference type="KEGG" id="mai:MICA_2257"/>
<dbReference type="Proteomes" id="UP000009286">
    <property type="component" value="Chromosome"/>
</dbReference>
<evidence type="ECO:0000313" key="3">
    <source>
        <dbReference type="EMBL" id="AEP10560.1"/>
    </source>
</evidence>
<reference evidence="3 4" key="1">
    <citation type="journal article" date="2011" name="BMC Genomics">
        <title>Genomic insights into an obligate epibiotic bacterial predator: Micavibrio aeruginosavorus ARL-13.</title>
        <authorList>
            <person name="Wang Z."/>
            <person name="Kadouri D."/>
            <person name="Wu M."/>
        </authorList>
    </citation>
    <scope>NUCLEOTIDE SEQUENCE [LARGE SCALE GENOMIC DNA]</scope>
    <source>
        <strain evidence="3 4">ARL-13</strain>
    </source>
</reference>
<evidence type="ECO:0000313" key="4">
    <source>
        <dbReference type="Proteomes" id="UP000009286"/>
    </source>
</evidence>
<protein>
    <recommendedName>
        <fullName evidence="5">PE-PGRS family protein</fullName>
    </recommendedName>
</protein>
<dbReference type="STRING" id="856793.MICA_2257"/>
<dbReference type="EMBL" id="CP002382">
    <property type="protein sequence ID" value="AEP10560.1"/>
    <property type="molecule type" value="Genomic_DNA"/>
</dbReference>
<accession>G2KT16</accession>
<keyword evidence="2" id="KW-0732">Signal</keyword>
<feature type="region of interest" description="Disordered" evidence="1">
    <location>
        <begin position="364"/>
        <end position="391"/>
    </location>
</feature>
<proteinExistence type="predicted"/>
<keyword evidence="4" id="KW-1185">Reference proteome</keyword>
<evidence type="ECO:0000256" key="2">
    <source>
        <dbReference type="SAM" id="SignalP"/>
    </source>
</evidence>
<feature type="region of interest" description="Disordered" evidence="1">
    <location>
        <begin position="255"/>
        <end position="276"/>
    </location>
</feature>
<dbReference type="PROSITE" id="PS51257">
    <property type="entry name" value="PROKAR_LIPOPROTEIN"/>
    <property type="match status" value="1"/>
</dbReference>
<dbReference type="eggNOG" id="COG1520">
    <property type="taxonomic scope" value="Bacteria"/>
</dbReference>
<organism evidence="3 4">
    <name type="scientific">Micavibrio aeruginosavorus (strain ARL-13)</name>
    <dbReference type="NCBI Taxonomy" id="856793"/>
    <lineage>
        <taxon>Bacteria</taxon>
        <taxon>Pseudomonadati</taxon>
        <taxon>Bdellovibrionota</taxon>
        <taxon>Bdellovibrionia</taxon>
        <taxon>Bdellovibrionales</taxon>
        <taxon>Pseudobdellovibrionaceae</taxon>
        <taxon>Micavibrio</taxon>
    </lineage>
</organism>
<feature type="chain" id="PRO_5003432549" description="PE-PGRS family protein" evidence="2">
    <location>
        <begin position="37"/>
        <end position="399"/>
    </location>
</feature>
<feature type="signal peptide" evidence="2">
    <location>
        <begin position="1"/>
        <end position="36"/>
    </location>
</feature>
<evidence type="ECO:0000256" key="1">
    <source>
        <dbReference type="SAM" id="MobiDB-lite"/>
    </source>
</evidence>
<dbReference type="RefSeq" id="WP_014103783.1">
    <property type="nucleotide sequence ID" value="NC_016026.1"/>
</dbReference>
<sequence length="399" mass="38426">MKQRIKNIRKNTHLMAITSLMACAVLTGTLAKPAHAACSSPTALAGTLEWFSGTTEFKYCDGTNWLSMAGGTVTWVQSGSNIYYNTGNVAIGTTNSQGLKLAVNGGLRLADSGTACNATYKGVMRYSAAKNIEFCNGTSWKALAGPTIETCSVQEYTTPGSHSYTVLPGCEDLAIETYGAGGGGGYSTYGGGGGGSSRVQDESNTIIALGGGGGGGAGDSSAQGGGGGGGYGKKIVTLSAGDNLLVVVGEGGESGCGTNGGTGGNPDGGTFGNNSNGGNSTYGGGGGGDGGGYRGGASTYGGGGGGGDGVNNDGSTTDYGGAGGADAQYLCGTSTYGGPCGGEKSGGGGGSGIGDLVLRGLNGNSFQGGPAANNGPGQGATDSSSCARGGNGKVVIRPF</sequence>
<dbReference type="AlphaFoldDB" id="G2KT16"/>
<feature type="compositionally biased region" description="Gly residues" evidence="1">
    <location>
        <begin position="255"/>
        <end position="271"/>
    </location>
</feature>